<feature type="domain" description="DUF559" evidence="1">
    <location>
        <begin position="212"/>
        <end position="277"/>
    </location>
</feature>
<dbReference type="EMBL" id="BAAAQB010000008">
    <property type="protein sequence ID" value="GAA2127510.1"/>
    <property type="molecule type" value="Genomic_DNA"/>
</dbReference>
<evidence type="ECO:0000313" key="3">
    <source>
        <dbReference type="Proteomes" id="UP001500102"/>
    </source>
</evidence>
<dbReference type="Pfam" id="PF04480">
    <property type="entry name" value="DUF559"/>
    <property type="match status" value="1"/>
</dbReference>
<sequence>MGPVPDCAGFMDLTSYLRYAGSVARTGTLLQAGFSARSIRNAVAAGEVARLRHGIVAQAGAAPDLVAAVLANGLLSCVSATTHHGLWRLHAPERLHLLCQHGSAAGAVIHRGSVVPPEFPRPVAGLTDTLLHALRCLPPVEAAVMVESALLQGRTTLGYLRQRLPGNRNGAARGILDLVDGTADSAIEVVARLLFRSQGIYTQTQVHLPGIGIVDFLLEGFLIVEIDGSTHLERAQVKKDRGRNNASTLAGYAVLRYGYQDVVYNPQRIVDEVWQVLRGRVIR</sequence>
<dbReference type="Proteomes" id="UP001500102">
    <property type="component" value="Unassembled WGS sequence"/>
</dbReference>
<gene>
    <name evidence="2" type="ORF">GCM10009825_05650</name>
</gene>
<name>A0ABN2YI22_9MICC</name>
<organism evidence="2 3">
    <name type="scientific">Arthrobacter humicola</name>
    <dbReference type="NCBI Taxonomy" id="409291"/>
    <lineage>
        <taxon>Bacteria</taxon>
        <taxon>Bacillati</taxon>
        <taxon>Actinomycetota</taxon>
        <taxon>Actinomycetes</taxon>
        <taxon>Micrococcales</taxon>
        <taxon>Micrococcaceae</taxon>
        <taxon>Arthrobacter</taxon>
    </lineage>
</organism>
<evidence type="ECO:0000259" key="1">
    <source>
        <dbReference type="Pfam" id="PF04480"/>
    </source>
</evidence>
<keyword evidence="3" id="KW-1185">Reference proteome</keyword>
<dbReference type="Gene3D" id="3.40.960.10">
    <property type="entry name" value="VSR Endonuclease"/>
    <property type="match status" value="1"/>
</dbReference>
<evidence type="ECO:0000313" key="2">
    <source>
        <dbReference type="EMBL" id="GAA2127510.1"/>
    </source>
</evidence>
<dbReference type="InterPro" id="IPR007569">
    <property type="entry name" value="DUF559"/>
</dbReference>
<accession>A0ABN2YI22</accession>
<proteinExistence type="predicted"/>
<reference evidence="2 3" key="1">
    <citation type="journal article" date="2019" name="Int. J. Syst. Evol. Microbiol.">
        <title>The Global Catalogue of Microorganisms (GCM) 10K type strain sequencing project: providing services to taxonomists for standard genome sequencing and annotation.</title>
        <authorList>
            <consortium name="The Broad Institute Genomics Platform"/>
            <consortium name="The Broad Institute Genome Sequencing Center for Infectious Disease"/>
            <person name="Wu L."/>
            <person name="Ma J."/>
        </authorList>
    </citation>
    <scope>NUCLEOTIDE SEQUENCE [LARGE SCALE GENOMIC DNA]</scope>
    <source>
        <strain evidence="2 3">JCM 15921</strain>
    </source>
</reference>
<protein>
    <recommendedName>
        <fullName evidence="1">DUF559 domain-containing protein</fullName>
    </recommendedName>
</protein>
<comment type="caution">
    <text evidence="2">The sequence shown here is derived from an EMBL/GenBank/DDBJ whole genome shotgun (WGS) entry which is preliminary data.</text>
</comment>